<comment type="similarity">
    <text evidence="1">Belongs to the TolB family.</text>
</comment>
<keyword evidence="2" id="KW-0732">Signal</keyword>
<organism evidence="3 4">
    <name type="scientific">Nitrosococcus oceani C-27</name>
    <dbReference type="NCBI Taxonomy" id="314279"/>
    <lineage>
        <taxon>Bacteria</taxon>
        <taxon>Pseudomonadati</taxon>
        <taxon>Pseudomonadota</taxon>
        <taxon>Gammaproteobacteria</taxon>
        <taxon>Chromatiales</taxon>
        <taxon>Chromatiaceae</taxon>
        <taxon>Nitrosococcus</taxon>
    </lineage>
</organism>
<dbReference type="OrthoDB" id="9812921at2"/>
<feature type="chain" id="PRO_5002407978" description="Biopolymer transporter Tol" evidence="2">
    <location>
        <begin position="34"/>
        <end position="367"/>
    </location>
</feature>
<dbReference type="InterPro" id="IPR011659">
    <property type="entry name" value="WD40"/>
</dbReference>
<dbReference type="InterPro" id="IPR011042">
    <property type="entry name" value="6-blade_b-propeller_TolB-like"/>
</dbReference>
<dbReference type="HOGENOM" id="CLU_048333_0_0_6"/>
<protein>
    <recommendedName>
        <fullName evidence="5">Biopolymer transporter Tol</fullName>
    </recommendedName>
</protein>
<feature type="signal peptide" evidence="2">
    <location>
        <begin position="1"/>
        <end position="33"/>
    </location>
</feature>
<dbReference type="Gene3D" id="2.120.10.30">
    <property type="entry name" value="TolB, C-terminal domain"/>
    <property type="match status" value="2"/>
</dbReference>
<dbReference type="Gene3D" id="2.130.10.10">
    <property type="entry name" value="YVTN repeat-like/Quinoprotein amine dehydrogenase"/>
    <property type="match status" value="1"/>
</dbReference>
<evidence type="ECO:0000313" key="4">
    <source>
        <dbReference type="Proteomes" id="UP000028839"/>
    </source>
</evidence>
<evidence type="ECO:0008006" key="5">
    <source>
        <dbReference type="Google" id="ProtNLM"/>
    </source>
</evidence>
<sequence>MTLGGKFMRDINTVASSWLLVATLCAGAAGAIAAEPTNSPASPTEELRYPGEKHLTHLRQLTFGGQNAEAYFSFDGKELIFQSTRDDLKCDAIFRMDADGKNVRQVSSGKGVTTCSFIAPDDQAIIYASTHLAGDQCPPKPDYSQGYVWPLYEGYDIFRADPEGGNRVRLTDTPGYDAEGVYSPKGDKIIFTSARTGDLELFMMNPDGSEVEQLTDQPGYDGGAFFSRDGQWIVWRASRPEGKALADYQSLLKQGLIRPSQLEIFIMNLEERKPIQLTDNGAANFGPYWHPDGKHIIFSSNMHNPKGRNFDLFLINVDTREIEQITHHPDFDGFPMFSHDGKKLVFASNRNGKVEGETNVFMVDWRW</sequence>
<dbReference type="SUPFAM" id="SSF69304">
    <property type="entry name" value="Tricorn protease N-terminal domain"/>
    <property type="match status" value="1"/>
</dbReference>
<name>A0A0E2Z2E6_9GAMM</name>
<dbReference type="PANTHER" id="PTHR36842">
    <property type="entry name" value="PROTEIN TOLB HOMOLOG"/>
    <property type="match status" value="1"/>
</dbReference>
<dbReference type="PANTHER" id="PTHR36842:SF1">
    <property type="entry name" value="PROTEIN TOLB"/>
    <property type="match status" value="1"/>
</dbReference>
<proteinExistence type="inferred from homology"/>
<dbReference type="InterPro" id="IPR015943">
    <property type="entry name" value="WD40/YVTN_repeat-like_dom_sf"/>
</dbReference>
<dbReference type="EMBL" id="JPGN01000043">
    <property type="protein sequence ID" value="KFI19674.1"/>
    <property type="molecule type" value="Genomic_DNA"/>
</dbReference>
<dbReference type="AlphaFoldDB" id="A0A0E2Z2E6"/>
<gene>
    <name evidence="3" type="ORF">IB75_07630</name>
</gene>
<evidence type="ECO:0000256" key="1">
    <source>
        <dbReference type="ARBA" id="ARBA00009820"/>
    </source>
</evidence>
<evidence type="ECO:0000256" key="2">
    <source>
        <dbReference type="SAM" id="SignalP"/>
    </source>
</evidence>
<evidence type="ECO:0000313" key="3">
    <source>
        <dbReference type="EMBL" id="KFI19674.1"/>
    </source>
</evidence>
<dbReference type="Pfam" id="PF07676">
    <property type="entry name" value="PD40"/>
    <property type="match status" value="5"/>
</dbReference>
<accession>A0A0E2Z2E6</accession>
<comment type="caution">
    <text evidence="3">The sequence shown here is derived from an EMBL/GenBank/DDBJ whole genome shotgun (WGS) entry which is preliminary data.</text>
</comment>
<reference evidence="3 4" key="1">
    <citation type="submission" date="2014-07" db="EMBL/GenBank/DDBJ databases">
        <title>Comparative analysis of Nitrosococcus oceani genome inventories of strains from Pacific and Atlantic gyres.</title>
        <authorList>
            <person name="Lim C.K."/>
            <person name="Wang L."/>
            <person name="Sayavedra-Soto L.A."/>
            <person name="Klotz M.G."/>
        </authorList>
    </citation>
    <scope>NUCLEOTIDE SEQUENCE [LARGE SCALE GENOMIC DNA]</scope>
    <source>
        <strain evidence="3 4">C-27</strain>
    </source>
</reference>
<dbReference type="Proteomes" id="UP000028839">
    <property type="component" value="Unassembled WGS sequence"/>
</dbReference>